<dbReference type="EMBL" id="FLRE01001298">
    <property type="protein sequence ID" value="SBT56155.1"/>
    <property type="molecule type" value="Genomic_DNA"/>
</dbReference>
<name>A0A1A8YM52_PLAOA</name>
<keyword evidence="4" id="KW-1185">Reference proteome</keyword>
<evidence type="ECO:0000313" key="1">
    <source>
        <dbReference type="EMBL" id="SBT32588.1"/>
    </source>
</evidence>
<proteinExistence type="predicted"/>
<dbReference type="Proteomes" id="UP000078550">
    <property type="component" value="Unassembled WGS sequence"/>
</dbReference>
<reference evidence="1" key="2">
    <citation type="submission" date="2016-05" db="EMBL/GenBank/DDBJ databases">
        <authorList>
            <person name="Lavstsen T."/>
            <person name="Jespersen J.S."/>
        </authorList>
    </citation>
    <scope>NUCLEOTIDE SEQUENCE [LARGE SCALE GENOMIC DNA]</scope>
</reference>
<organism evidence="1 4">
    <name type="scientific">Plasmodium ovale wallikeri</name>
    <dbReference type="NCBI Taxonomy" id="864142"/>
    <lineage>
        <taxon>Eukaryota</taxon>
        <taxon>Sar</taxon>
        <taxon>Alveolata</taxon>
        <taxon>Apicomplexa</taxon>
        <taxon>Aconoidasida</taxon>
        <taxon>Haemosporida</taxon>
        <taxon>Plasmodiidae</taxon>
        <taxon>Plasmodium</taxon>
        <taxon>Plasmodium (Plasmodium)</taxon>
    </lineage>
</organism>
<evidence type="ECO:0000313" key="2">
    <source>
        <dbReference type="EMBL" id="SBT56155.1"/>
    </source>
</evidence>
<evidence type="ECO:0000313" key="4">
    <source>
        <dbReference type="Proteomes" id="UP000078555"/>
    </source>
</evidence>
<reference evidence="3 4" key="1">
    <citation type="submission" date="2016-05" db="EMBL/GenBank/DDBJ databases">
        <authorList>
            <person name="Naeem Raeece"/>
        </authorList>
    </citation>
    <scope>NUCLEOTIDE SEQUENCE [LARGE SCALE GENOMIC DNA]</scope>
</reference>
<dbReference type="Proteomes" id="UP000078555">
    <property type="component" value="Unassembled WGS sequence"/>
</dbReference>
<dbReference type="AlphaFoldDB" id="A0A1A8YM52"/>
<gene>
    <name evidence="1" type="ORF">POVWA1_012790</name>
    <name evidence="2" type="ORF">POVWA2_071760</name>
</gene>
<dbReference type="EMBL" id="FLRD01000041">
    <property type="protein sequence ID" value="SBT32588.1"/>
    <property type="molecule type" value="Genomic_DNA"/>
</dbReference>
<accession>A0A1A8YM52</accession>
<protein>
    <submittedName>
        <fullName evidence="1">Uncharacterized protein</fullName>
    </submittedName>
</protein>
<evidence type="ECO:0000313" key="3">
    <source>
        <dbReference type="Proteomes" id="UP000078550"/>
    </source>
</evidence>
<sequence length="67" mass="7639">MCTSLHTNAEAAIHGFLCAFLHTFASCEVRGEHLPLEGIKKNRWENGNIEKPELPLFFVCVVVVKWR</sequence>